<gene>
    <name evidence="3" type="ORF">GS4_16_00960</name>
</gene>
<dbReference type="CDD" id="cd11528">
    <property type="entry name" value="NTP-PPase_MazG_Nterm"/>
    <property type="match status" value="1"/>
</dbReference>
<accession>M0QJV2</accession>
<dbReference type="Gene3D" id="1.10.287.1080">
    <property type="entry name" value="MazG-like"/>
    <property type="match status" value="1"/>
</dbReference>
<feature type="compositionally biased region" description="Low complexity" evidence="1">
    <location>
        <begin position="342"/>
        <end position="354"/>
    </location>
</feature>
<dbReference type="GO" id="GO:0046081">
    <property type="term" value="P:dUTP catabolic process"/>
    <property type="evidence" value="ECO:0007669"/>
    <property type="project" value="TreeGrafter"/>
</dbReference>
<comment type="caution">
    <text evidence="3">The sequence shown here is derived from an EMBL/GenBank/DDBJ whole genome shotgun (WGS) entry which is preliminary data.</text>
</comment>
<dbReference type="eggNOG" id="COG3956">
    <property type="taxonomic scope" value="Bacteria"/>
</dbReference>
<dbReference type="RefSeq" id="WP_007620805.1">
    <property type="nucleotide sequence ID" value="NZ_BANX01000016.1"/>
</dbReference>
<feature type="domain" description="NTP pyrophosphohydrolase MazG-like" evidence="2">
    <location>
        <begin position="109"/>
        <end position="182"/>
    </location>
</feature>
<proteinExistence type="predicted"/>
<name>M0QJV2_9ACTN</name>
<dbReference type="Pfam" id="PF03819">
    <property type="entry name" value="MazG"/>
    <property type="match status" value="1"/>
</dbReference>
<dbReference type="InterPro" id="IPR011551">
    <property type="entry name" value="NTP_PyrPHydrolase_MazG"/>
</dbReference>
<dbReference type="GO" id="GO:0047429">
    <property type="term" value="F:nucleoside triphosphate diphosphatase activity"/>
    <property type="evidence" value="ECO:0007669"/>
    <property type="project" value="TreeGrafter"/>
</dbReference>
<sequence length="354" mass="38383">MTVILLDPLRPDTIPIPAVRHVAGPVVVTEDVNPFLLWELGEVSAATDEHIAQRDVTVVSTDRTHPVVRARIDLGDNVIEAKRAGGEALLDAVALMDTLRRNGPWESQQTHWSLRRYLLEEVYETLDAIATGDPDHLREELGDLLLQILFHSRIAADDPERPFDIDDVARAFTEKVSRRTPGILSGAHSDLETQIREWEERKAAEKQRGSVLDGIADSQPALALAQKVLERLSAAGYPVDSIDPDILTVTVRLGDDSVEDQTRRRILAVMEGVRDLESQAASEGIVLDSRDGWLQVMGVVEVSAGAPVGGPDSASTPDPIIDDGDADDIVVTAEPRRRATDPDAAPGDPAPTGG</sequence>
<dbReference type="SUPFAM" id="SSF101386">
    <property type="entry name" value="all-alpha NTP pyrophosphatases"/>
    <property type="match status" value="1"/>
</dbReference>
<reference evidence="3 4" key="1">
    <citation type="submission" date="2013-01" db="EMBL/GenBank/DDBJ databases">
        <title>Whole genome shotgun sequence of Gordonia soli NBRC 108243.</title>
        <authorList>
            <person name="Isaki-Nakamura S."/>
            <person name="Hosoyama A."/>
            <person name="Tsuchikane K."/>
            <person name="Ando Y."/>
            <person name="Baba S."/>
            <person name="Ohji S."/>
            <person name="Hamada M."/>
            <person name="Tamura T."/>
            <person name="Yamazoe A."/>
            <person name="Yamazaki S."/>
            <person name="Fujita N."/>
        </authorList>
    </citation>
    <scope>NUCLEOTIDE SEQUENCE [LARGE SCALE GENOMIC DNA]</scope>
    <source>
        <strain evidence="3 4">NBRC 108243</strain>
    </source>
</reference>
<dbReference type="EMBL" id="BANX01000016">
    <property type="protein sequence ID" value="GAC68566.1"/>
    <property type="molecule type" value="Genomic_DNA"/>
</dbReference>
<keyword evidence="3" id="KW-0378">Hydrolase</keyword>
<dbReference type="OrthoDB" id="9808939at2"/>
<dbReference type="InterPro" id="IPR004518">
    <property type="entry name" value="MazG-like_dom"/>
</dbReference>
<feature type="region of interest" description="Disordered" evidence="1">
    <location>
        <begin position="305"/>
        <end position="354"/>
    </location>
</feature>
<protein>
    <submittedName>
        <fullName evidence="3">Putative hydrolase</fullName>
    </submittedName>
</protein>
<dbReference type="PANTHER" id="PTHR30522">
    <property type="entry name" value="NUCLEOSIDE TRIPHOSPHATE PYROPHOSPHOHYDROLASE"/>
    <property type="match status" value="1"/>
</dbReference>
<evidence type="ECO:0000256" key="1">
    <source>
        <dbReference type="SAM" id="MobiDB-lite"/>
    </source>
</evidence>
<evidence type="ECO:0000313" key="3">
    <source>
        <dbReference type="EMBL" id="GAC68566.1"/>
    </source>
</evidence>
<dbReference type="Proteomes" id="UP000011666">
    <property type="component" value="Unassembled WGS sequence"/>
</dbReference>
<dbReference type="GO" id="GO:0006203">
    <property type="term" value="P:dGTP catabolic process"/>
    <property type="evidence" value="ECO:0007669"/>
    <property type="project" value="TreeGrafter"/>
</dbReference>
<dbReference type="InterPro" id="IPR048015">
    <property type="entry name" value="NTP-PPase_MazG-like_N"/>
</dbReference>
<keyword evidence="4" id="KW-1185">Reference proteome</keyword>
<dbReference type="AlphaFoldDB" id="M0QJV2"/>
<dbReference type="STRING" id="1223545.GS4_16_00960"/>
<dbReference type="GO" id="GO:0046052">
    <property type="term" value="P:UTP catabolic process"/>
    <property type="evidence" value="ECO:0007669"/>
    <property type="project" value="TreeGrafter"/>
</dbReference>
<dbReference type="GO" id="GO:0046061">
    <property type="term" value="P:dATP catabolic process"/>
    <property type="evidence" value="ECO:0007669"/>
    <property type="project" value="TreeGrafter"/>
</dbReference>
<dbReference type="GO" id="GO:0046076">
    <property type="term" value="P:dTTP catabolic process"/>
    <property type="evidence" value="ECO:0007669"/>
    <property type="project" value="TreeGrafter"/>
</dbReference>
<organism evidence="3 4">
    <name type="scientific">Gordonia soli NBRC 108243</name>
    <dbReference type="NCBI Taxonomy" id="1223545"/>
    <lineage>
        <taxon>Bacteria</taxon>
        <taxon>Bacillati</taxon>
        <taxon>Actinomycetota</taxon>
        <taxon>Actinomycetes</taxon>
        <taxon>Mycobacteriales</taxon>
        <taxon>Gordoniaceae</taxon>
        <taxon>Gordonia</taxon>
    </lineage>
</organism>
<dbReference type="PANTHER" id="PTHR30522:SF0">
    <property type="entry name" value="NUCLEOSIDE TRIPHOSPHATE PYROPHOSPHOHYDROLASE"/>
    <property type="match status" value="1"/>
</dbReference>
<evidence type="ECO:0000313" key="4">
    <source>
        <dbReference type="Proteomes" id="UP000011666"/>
    </source>
</evidence>
<evidence type="ECO:0000259" key="2">
    <source>
        <dbReference type="Pfam" id="PF03819"/>
    </source>
</evidence>
<dbReference type="GO" id="GO:0046047">
    <property type="term" value="P:TTP catabolic process"/>
    <property type="evidence" value="ECO:0007669"/>
    <property type="project" value="TreeGrafter"/>
</dbReference>